<reference evidence="2" key="1">
    <citation type="submission" date="2025-08" db="UniProtKB">
        <authorList>
            <consortium name="Ensembl"/>
        </authorList>
    </citation>
    <scope>IDENTIFICATION</scope>
</reference>
<evidence type="ECO:0000256" key="1">
    <source>
        <dbReference type="SAM" id="MobiDB-lite"/>
    </source>
</evidence>
<proteinExistence type="predicted"/>
<evidence type="ECO:0000313" key="3">
    <source>
        <dbReference type="Proteomes" id="UP000694391"/>
    </source>
</evidence>
<dbReference type="Proteomes" id="UP000694391">
    <property type="component" value="Unplaced"/>
</dbReference>
<dbReference type="AlphaFoldDB" id="A0A8C0KDW4"/>
<feature type="compositionally biased region" description="Polar residues" evidence="1">
    <location>
        <begin position="77"/>
        <end position="89"/>
    </location>
</feature>
<protein>
    <submittedName>
        <fullName evidence="2">Uncharacterized protein</fullName>
    </submittedName>
</protein>
<evidence type="ECO:0000313" key="2">
    <source>
        <dbReference type="Ensembl" id="ENSCAFP00020015220.1"/>
    </source>
</evidence>
<sequence>MALSPEASLVLCESSKTTPDLSFTEAPDFSSSTISGPHLDMNFVPLINPALNPGSVLVPDLNPTLSPVPEEAPGLASGNTPSPDDSQTVGPASLQIITPHSGEALGLSSNHILKVYFCAFYFIPLVYMSVLMLKPHCLDYYSFAVSFEIRKCESTNFFFFKIILAI</sequence>
<dbReference type="Ensembl" id="ENSCAFT00020017691.1">
    <property type="protein sequence ID" value="ENSCAFP00020015220.1"/>
    <property type="gene ID" value="ENSCAFG00020012238.1"/>
</dbReference>
<name>A0A8C0KDW4_CANLU</name>
<organism evidence="2 3">
    <name type="scientific">Canis lupus dingo</name>
    <name type="common">dingo</name>
    <dbReference type="NCBI Taxonomy" id="286419"/>
    <lineage>
        <taxon>Eukaryota</taxon>
        <taxon>Metazoa</taxon>
        <taxon>Chordata</taxon>
        <taxon>Craniata</taxon>
        <taxon>Vertebrata</taxon>
        <taxon>Euteleostomi</taxon>
        <taxon>Mammalia</taxon>
        <taxon>Eutheria</taxon>
        <taxon>Laurasiatheria</taxon>
        <taxon>Carnivora</taxon>
        <taxon>Caniformia</taxon>
        <taxon>Canidae</taxon>
        <taxon>Canis</taxon>
    </lineage>
</organism>
<accession>A0A8C0KDW4</accession>
<dbReference type="GeneTree" id="ENSGT00930000152421"/>
<keyword evidence="3" id="KW-1185">Reference proteome</keyword>
<reference evidence="2" key="2">
    <citation type="submission" date="2025-09" db="UniProtKB">
        <authorList>
            <consortium name="Ensembl"/>
        </authorList>
    </citation>
    <scope>IDENTIFICATION</scope>
</reference>
<feature type="region of interest" description="Disordered" evidence="1">
    <location>
        <begin position="68"/>
        <end position="89"/>
    </location>
</feature>